<dbReference type="AlphaFoldDB" id="A0A1G1SUA7"/>
<dbReference type="Gene3D" id="1.10.10.60">
    <property type="entry name" value="Homeodomain-like"/>
    <property type="match status" value="1"/>
</dbReference>
<proteinExistence type="predicted"/>
<dbReference type="InterPro" id="IPR025944">
    <property type="entry name" value="Sigma_54_int_dom_CS"/>
</dbReference>
<evidence type="ECO:0000256" key="3">
    <source>
        <dbReference type="ARBA" id="ARBA00023015"/>
    </source>
</evidence>
<dbReference type="Pfam" id="PF00072">
    <property type="entry name" value="Response_reg"/>
    <property type="match status" value="1"/>
</dbReference>
<dbReference type="InterPro" id="IPR003593">
    <property type="entry name" value="AAA+_ATPase"/>
</dbReference>
<evidence type="ECO:0000313" key="8">
    <source>
        <dbReference type="EMBL" id="OGX82193.1"/>
    </source>
</evidence>
<dbReference type="InterPro" id="IPR027417">
    <property type="entry name" value="P-loop_NTPase"/>
</dbReference>
<keyword evidence="5" id="KW-0597">Phosphoprotein</keyword>
<evidence type="ECO:0000256" key="4">
    <source>
        <dbReference type="ARBA" id="ARBA00023163"/>
    </source>
</evidence>
<dbReference type="SMART" id="SM00382">
    <property type="entry name" value="AAA"/>
    <property type="match status" value="1"/>
</dbReference>
<keyword evidence="9" id="KW-1185">Reference proteome</keyword>
<organism evidence="8 9">
    <name type="scientific">Hymenobacter coccineus</name>
    <dbReference type="NCBI Taxonomy" id="1908235"/>
    <lineage>
        <taxon>Bacteria</taxon>
        <taxon>Pseudomonadati</taxon>
        <taxon>Bacteroidota</taxon>
        <taxon>Cytophagia</taxon>
        <taxon>Cytophagales</taxon>
        <taxon>Hymenobacteraceae</taxon>
        <taxon>Hymenobacter</taxon>
    </lineage>
</organism>
<dbReference type="OrthoDB" id="9782110at2"/>
<dbReference type="EMBL" id="MDZA01000435">
    <property type="protein sequence ID" value="OGX82193.1"/>
    <property type="molecule type" value="Genomic_DNA"/>
</dbReference>
<reference evidence="8 9" key="1">
    <citation type="submission" date="2016-08" db="EMBL/GenBank/DDBJ databases">
        <title>Hymenobacter coccineus sp. nov., Hymenobacter lapidarius sp. nov. and Hymenobacter glacialis sp. nov., isolated from Antarctic soil.</title>
        <authorList>
            <person name="Sedlacek I."/>
            <person name="Kralova S."/>
            <person name="Kyrova K."/>
            <person name="Maslanova I."/>
            <person name="Stankova E."/>
            <person name="Vrbovska V."/>
            <person name="Nemec M."/>
            <person name="Bartak M."/>
            <person name="Svec P."/>
            <person name="Busse H.-J."/>
            <person name="Pantucek R."/>
        </authorList>
    </citation>
    <scope>NUCLEOTIDE SEQUENCE [LARGE SCALE GENOMIC DNA]</scope>
    <source>
        <strain evidence="8 9">CCM 8649</strain>
    </source>
</reference>
<dbReference type="InterPro" id="IPR002078">
    <property type="entry name" value="Sigma_54_int"/>
</dbReference>
<dbReference type="Proteomes" id="UP000177506">
    <property type="component" value="Unassembled WGS sequence"/>
</dbReference>
<dbReference type="Gene3D" id="1.10.8.60">
    <property type="match status" value="1"/>
</dbReference>
<dbReference type="Pfam" id="PF02954">
    <property type="entry name" value="HTH_8"/>
    <property type="match status" value="1"/>
</dbReference>
<evidence type="ECO:0000256" key="1">
    <source>
        <dbReference type="ARBA" id="ARBA00022741"/>
    </source>
</evidence>
<dbReference type="PANTHER" id="PTHR32071:SF113">
    <property type="entry name" value="ALGINATE BIOSYNTHESIS TRANSCRIPTIONAL REGULATORY PROTEIN ALGB"/>
    <property type="match status" value="1"/>
</dbReference>
<dbReference type="SUPFAM" id="SSF46689">
    <property type="entry name" value="Homeodomain-like"/>
    <property type="match status" value="1"/>
</dbReference>
<dbReference type="InterPro" id="IPR058031">
    <property type="entry name" value="AAA_lid_NorR"/>
</dbReference>
<feature type="domain" description="Sigma-54 factor interaction" evidence="6">
    <location>
        <begin position="150"/>
        <end position="379"/>
    </location>
</feature>
<dbReference type="PROSITE" id="PS00688">
    <property type="entry name" value="SIGMA54_INTERACT_3"/>
    <property type="match status" value="1"/>
</dbReference>
<dbReference type="Gene3D" id="3.40.50.300">
    <property type="entry name" value="P-loop containing nucleotide triphosphate hydrolases"/>
    <property type="match status" value="1"/>
</dbReference>
<dbReference type="InterPro" id="IPR002197">
    <property type="entry name" value="HTH_Fis"/>
</dbReference>
<dbReference type="FunFam" id="3.40.50.300:FF:000006">
    <property type="entry name" value="DNA-binding transcriptional regulator NtrC"/>
    <property type="match status" value="1"/>
</dbReference>
<keyword evidence="2" id="KW-0067">ATP-binding</keyword>
<evidence type="ECO:0000256" key="2">
    <source>
        <dbReference type="ARBA" id="ARBA00022840"/>
    </source>
</evidence>
<keyword evidence="3" id="KW-0805">Transcription regulation</keyword>
<sequence>MILKHARILVVDDEPDVLFALKLLLKSEVREVATEKNPELLLSLLRQQPFDAVLLDMNYRSGQATGNEGFYWLDRIREHDLSTAVILLTAYGDVRTAVRALKAGATDFLLKPWHNDQLLQTLAAALQPKPGNKSGVGPKKPSGPAATTALLGESAAMQEVRAIIEKVAPTEANVLLLGENGTGKELVAKSLHEQSRRAARPFVAADVAALSEGLFESELFGHTKGAFTDAQASRMGRFEAATGGTLFLDEIGNIGLPQQAKLLTALQNRQVVPVGSNVPIPVDIRLLSATNAPLHALVARGSFRQDLMYRLNTVEITLPPLRERDNDVQLLAQHFAQVSAARNQRPTPEFAPAALRKLHEHPWPGNVRELQHAVERAVILGAGPALLPADFSFRNPESTAASAVAAPATTAVEHPLPLLEVEKATIQQAIARHQGNLTKAAKELGLTRTALYRRLDKHDM</sequence>
<keyword evidence="1" id="KW-0547">Nucleotide-binding</keyword>
<dbReference type="GO" id="GO:0000160">
    <property type="term" value="P:phosphorelay signal transduction system"/>
    <property type="evidence" value="ECO:0007669"/>
    <property type="project" value="InterPro"/>
</dbReference>
<dbReference type="SUPFAM" id="SSF52172">
    <property type="entry name" value="CheY-like"/>
    <property type="match status" value="1"/>
</dbReference>
<comment type="caution">
    <text evidence="8">The sequence shown here is derived from an EMBL/GenBank/DDBJ whole genome shotgun (WGS) entry which is preliminary data.</text>
</comment>
<name>A0A1G1SUA7_9BACT</name>
<keyword evidence="4" id="KW-0804">Transcription</keyword>
<dbReference type="GO" id="GO:0006355">
    <property type="term" value="P:regulation of DNA-templated transcription"/>
    <property type="evidence" value="ECO:0007669"/>
    <property type="project" value="InterPro"/>
</dbReference>
<dbReference type="Pfam" id="PF25601">
    <property type="entry name" value="AAA_lid_14"/>
    <property type="match status" value="1"/>
</dbReference>
<evidence type="ECO:0000313" key="9">
    <source>
        <dbReference type="Proteomes" id="UP000177506"/>
    </source>
</evidence>
<dbReference type="PROSITE" id="PS50045">
    <property type="entry name" value="SIGMA54_INTERACT_4"/>
    <property type="match status" value="1"/>
</dbReference>
<evidence type="ECO:0000259" key="7">
    <source>
        <dbReference type="PROSITE" id="PS50110"/>
    </source>
</evidence>
<dbReference type="InterPro" id="IPR009057">
    <property type="entry name" value="Homeodomain-like_sf"/>
</dbReference>
<dbReference type="RefSeq" id="WP_070746737.1">
    <property type="nucleotide sequence ID" value="NZ_MDZA01000435.1"/>
</dbReference>
<evidence type="ECO:0000259" key="6">
    <source>
        <dbReference type="PROSITE" id="PS50045"/>
    </source>
</evidence>
<dbReference type="SUPFAM" id="SSF52540">
    <property type="entry name" value="P-loop containing nucleoside triphosphate hydrolases"/>
    <property type="match status" value="1"/>
</dbReference>
<feature type="modified residue" description="4-aspartylphosphate" evidence="5">
    <location>
        <position position="56"/>
    </location>
</feature>
<protein>
    <submittedName>
        <fullName evidence="8">Sigma-54-dependent Fis family transcriptional regulator</fullName>
    </submittedName>
</protein>
<dbReference type="Pfam" id="PF00158">
    <property type="entry name" value="Sigma54_activat"/>
    <property type="match status" value="1"/>
</dbReference>
<dbReference type="PANTHER" id="PTHR32071">
    <property type="entry name" value="TRANSCRIPTIONAL REGULATORY PROTEIN"/>
    <property type="match status" value="1"/>
</dbReference>
<dbReference type="PRINTS" id="PR01590">
    <property type="entry name" value="HTHFIS"/>
</dbReference>
<dbReference type="Gene3D" id="3.40.50.2300">
    <property type="match status" value="1"/>
</dbReference>
<dbReference type="SMART" id="SM00448">
    <property type="entry name" value="REC"/>
    <property type="match status" value="1"/>
</dbReference>
<dbReference type="PROSITE" id="PS50110">
    <property type="entry name" value="RESPONSE_REGULATORY"/>
    <property type="match status" value="1"/>
</dbReference>
<dbReference type="GO" id="GO:0043565">
    <property type="term" value="F:sequence-specific DNA binding"/>
    <property type="evidence" value="ECO:0007669"/>
    <property type="project" value="InterPro"/>
</dbReference>
<gene>
    <name evidence="8" type="ORF">BEN49_14305</name>
</gene>
<dbReference type="InterPro" id="IPR001789">
    <property type="entry name" value="Sig_transdc_resp-reg_receiver"/>
</dbReference>
<dbReference type="GO" id="GO:0005524">
    <property type="term" value="F:ATP binding"/>
    <property type="evidence" value="ECO:0007669"/>
    <property type="project" value="UniProtKB-KW"/>
</dbReference>
<evidence type="ECO:0000256" key="5">
    <source>
        <dbReference type="PROSITE-ProRule" id="PRU00169"/>
    </source>
</evidence>
<dbReference type="CDD" id="cd00009">
    <property type="entry name" value="AAA"/>
    <property type="match status" value="1"/>
</dbReference>
<dbReference type="InterPro" id="IPR011006">
    <property type="entry name" value="CheY-like_superfamily"/>
</dbReference>
<accession>A0A1G1SUA7</accession>
<feature type="domain" description="Response regulatory" evidence="7">
    <location>
        <begin position="7"/>
        <end position="126"/>
    </location>
</feature>